<protein>
    <recommendedName>
        <fullName evidence="2">Reverse transcriptase domain-containing protein</fullName>
    </recommendedName>
</protein>
<sequence>MPSVEALKEDLKQWNKQEFGGLEVDGVYYEEEFEKRDRVVHFYQTLYQETESWRPSVDDLEFDSLDGEDAHLLEQPFDKEEILQALREIKGDKAPAAWGRILTHDNLMRRGFSLVSCCCMCQCRGETVAHLLLHCDFALGCGVAHLVFLGCNGFYSEWPLIFYSVGRIGRPPVTSPDLPAAIRGCEGGPIVCCVGLQLIERGKNRECNIMWGREGTKWFCSTMEEVVTFPLQKSYSKTIRENGTVFVLQKNHNDRGWFLTVTGYGGSRHKGHLVIPAGRDMWGWRGLAQVVSELVKPMNTSVKTQLPEYRRPQPRRDTGTFKDAVIQGRVDTALAGFERDSYGKFEGISNGSGENHVEIDLKIFLSVNPDGRWAVKWVGPSNEVTGPQQVQNKAQEFVSREGEKGKQKMGLSNDFRAGPAVTKPVVHKTWRPKTSSKPNLDPLTNSGVPEPSTGCVQSWKSLEAGVREISKGQSSGEGSIMGLSSCADGSPLTAAPACSSEAEDWFLQLRHGRTVRLPPEVVGSHVYRPEPFLPPCSVGEPLEIPANTISLVMEEDGSVRPLAETQVMGQTSATGESEMVVYEEDDSDTWENTSIGANGLLVESQGFDLEENPGQAGVELLEWDYEEAPLSVEPLAMVVEPPSPKSDLGVIPRGAKGKKPKSDWFLQNLTAVGEVLGASYIGFEDRVEKLLLDIEARRNKRHTGKLCFTTECFKGKGFSNSSMNLKIITWNVRGLNDPDKRLQIKNLIKSWRADVICLQETKLEVMSRSMVKSLWGCHYVDWTYLASVGAAGGILVMWDRRVVEKVETAVSRFSVSCKFRNVEDHFVWALSSVYGPNFANERQFMWDELAGVSAWWGMPWCVAGDFNVVRFPSERSGSAAFSAAMMEFSDFISDLDLVDIPLLGGRFTWSKNRENSSGSRIDRFLFSSDWDDHFPNISQKRLPRILSDHFPILLECGAIQRSARPFRFENMWLKADGFVEKVKGWWDSYPVHGTPSFIFASKLKALKGDIKKWNVEVFGNVESRKNILWKKLQELDVLAEVRSLSLEERDQRTLTQAEIEKTLLMEEICWRQKSRVLWLKEGDHNTRFFHKVANSHRRNNSIVNLRVNGVLSNDKGVIKECILQFYKQLFSEDTDYRPQLDGLDFSRITEENSTWLDRPFEEEEVLGVVMSCEGDKSPGPDGFPMSFFQTCWHIIHTDLMAVFHSFHEFGEFEHSLNATFLCLIPKKHEAEEVKDFRPISLVGGVYKIISKVLANRLRVVLQDIISESQNAFIGGRQILDSALIASECLDSRMKTGVPGVMCKLDVEKAYDHVNWNFLHYLMGRCGFSLSWQKWISSCISTARFSILINGSSEGFFEGSRGLRQGDPLSPLLFDIVMEGLSRLLDRAVLRGLVSGFSVGNSGQQIMISHLLFADNTLIFCDTDPHQLYSLCSVFTWFEVVSGLKINLSKSELVPVGEVGNMDSLVDILGCQLGCVPMKYLGMPLGAGFKEKTIWNPIIEKVEKRLAGWKRLYLSKGGRVTLIKSTLSSLPTYLLSLFPMPASVACRIEKLQRDFLWGGLGEEKRFHLLRWDKVCLPIQNGGLAIKNLRLFNQALLGKWIWRFGKKRDHLWRKVVEAKYGCNRGGWCTKQVNSPYGVNLWKTISKGWDSFNRFISFEIGDGSKVSFWHDVWCGDRPLKVMYPDLFAISCSPDSLVADLLSCHNDIPYWDLTFFRNIQDWESDSLVALLELLYANLRIGTGEDTICWGLAKGKGFTVSSYYKALSGTSSVSFPWKIIWKSRAPPRVAFFVWTAALGRIMTIDNLRKRHVLILDWCCMCKEAGETVDHLLLHCPFAWELWSMVFELFGVLWVMPRSVVEMLACWQGNFGKHRNYLIWRVVPHCLMWTIWREHNGCSFEDVERSYVEIKLFFLRSLREWVDGWGSFSVSSLLQLLEHCSLRVI</sequence>
<dbReference type="GO" id="GO:0004519">
    <property type="term" value="F:endonuclease activity"/>
    <property type="evidence" value="ECO:0007669"/>
    <property type="project" value="InterPro"/>
</dbReference>
<dbReference type="PANTHER" id="PTHR33116">
    <property type="entry name" value="REVERSE TRANSCRIPTASE ZINC-BINDING DOMAIN-CONTAINING PROTEIN-RELATED-RELATED"/>
    <property type="match status" value="1"/>
</dbReference>
<dbReference type="PROSITE" id="PS00726">
    <property type="entry name" value="AP_NUCLEASE_F1_1"/>
    <property type="match status" value="1"/>
</dbReference>
<dbReference type="InterPro" id="IPR005135">
    <property type="entry name" value="Endo/exonuclease/phosphatase"/>
</dbReference>
<reference evidence="3" key="1">
    <citation type="submission" date="2018-02" db="EMBL/GenBank/DDBJ databases">
        <authorList>
            <person name="Cohen D.B."/>
            <person name="Kent A.D."/>
        </authorList>
    </citation>
    <scope>NUCLEOTIDE SEQUENCE</scope>
</reference>
<dbReference type="SUPFAM" id="SSF56219">
    <property type="entry name" value="DNase I-like"/>
    <property type="match status" value="1"/>
</dbReference>
<feature type="compositionally biased region" description="Polar residues" evidence="1">
    <location>
        <begin position="432"/>
        <end position="447"/>
    </location>
</feature>
<dbReference type="InterPro" id="IPR043502">
    <property type="entry name" value="DNA/RNA_pol_sf"/>
</dbReference>
<gene>
    <name evidence="3" type="ORF">FSB_LOCUS8836</name>
</gene>
<dbReference type="InterPro" id="IPR026960">
    <property type="entry name" value="RVT-Znf"/>
</dbReference>
<dbReference type="PANTHER" id="PTHR33116:SF78">
    <property type="entry name" value="OS12G0587133 PROTEIN"/>
    <property type="match status" value="1"/>
</dbReference>
<evidence type="ECO:0000313" key="3">
    <source>
        <dbReference type="EMBL" id="SPC80954.1"/>
    </source>
</evidence>
<evidence type="ECO:0000259" key="2">
    <source>
        <dbReference type="PROSITE" id="PS50878"/>
    </source>
</evidence>
<dbReference type="Pfam" id="PF00078">
    <property type="entry name" value="RVT_1"/>
    <property type="match status" value="1"/>
</dbReference>
<dbReference type="InterPro" id="IPR036691">
    <property type="entry name" value="Endo/exonu/phosph_ase_sf"/>
</dbReference>
<dbReference type="EMBL" id="OIVN01000482">
    <property type="protein sequence ID" value="SPC80954.1"/>
    <property type="molecule type" value="Genomic_DNA"/>
</dbReference>
<evidence type="ECO:0000256" key="1">
    <source>
        <dbReference type="SAM" id="MobiDB-lite"/>
    </source>
</evidence>
<dbReference type="InterPro" id="IPR000477">
    <property type="entry name" value="RT_dom"/>
</dbReference>
<dbReference type="GO" id="GO:0006281">
    <property type="term" value="P:DNA repair"/>
    <property type="evidence" value="ECO:0007669"/>
    <property type="project" value="InterPro"/>
</dbReference>
<proteinExistence type="predicted"/>
<dbReference type="CDD" id="cd01650">
    <property type="entry name" value="RT_nLTR_like"/>
    <property type="match status" value="1"/>
</dbReference>
<dbReference type="Gene3D" id="3.60.10.10">
    <property type="entry name" value="Endonuclease/exonuclease/phosphatase"/>
    <property type="match status" value="1"/>
</dbReference>
<feature type="region of interest" description="Disordered" evidence="1">
    <location>
        <begin position="426"/>
        <end position="451"/>
    </location>
</feature>
<feature type="domain" description="Reverse transcriptase" evidence="2">
    <location>
        <begin position="1205"/>
        <end position="1484"/>
    </location>
</feature>
<name>A0A2N9F2D2_FAGSY</name>
<accession>A0A2N9F2D2</accession>
<dbReference type="PROSITE" id="PS50878">
    <property type="entry name" value="RT_POL"/>
    <property type="match status" value="1"/>
</dbReference>
<organism evidence="3">
    <name type="scientific">Fagus sylvatica</name>
    <name type="common">Beechnut</name>
    <dbReference type="NCBI Taxonomy" id="28930"/>
    <lineage>
        <taxon>Eukaryota</taxon>
        <taxon>Viridiplantae</taxon>
        <taxon>Streptophyta</taxon>
        <taxon>Embryophyta</taxon>
        <taxon>Tracheophyta</taxon>
        <taxon>Spermatophyta</taxon>
        <taxon>Magnoliopsida</taxon>
        <taxon>eudicotyledons</taxon>
        <taxon>Gunneridae</taxon>
        <taxon>Pentapetalae</taxon>
        <taxon>rosids</taxon>
        <taxon>fabids</taxon>
        <taxon>Fagales</taxon>
        <taxon>Fagaceae</taxon>
        <taxon>Fagus</taxon>
    </lineage>
</organism>
<dbReference type="Pfam" id="PF03372">
    <property type="entry name" value="Exo_endo_phos"/>
    <property type="match status" value="1"/>
</dbReference>
<dbReference type="Pfam" id="PF13966">
    <property type="entry name" value="zf-RVT"/>
    <property type="match status" value="2"/>
</dbReference>
<dbReference type="GO" id="GO:0003677">
    <property type="term" value="F:DNA binding"/>
    <property type="evidence" value="ECO:0007669"/>
    <property type="project" value="InterPro"/>
</dbReference>
<dbReference type="InterPro" id="IPR020847">
    <property type="entry name" value="AP_endonuclease_F1_BS"/>
</dbReference>
<dbReference type="SUPFAM" id="SSF56672">
    <property type="entry name" value="DNA/RNA polymerases"/>
    <property type="match status" value="1"/>
</dbReference>